<protein>
    <submittedName>
        <fullName evidence="2">Uncharacterized protein</fullName>
    </submittedName>
</protein>
<accession>A0A0A9F8G8</accession>
<sequence length="67" mass="7826">MNLFACFHTITPEHFILLAGVIDGCSFVQVTSNCMFNLPRFMFFFLQNFLLLIFKSLKVYSVWPNRG</sequence>
<proteinExistence type="predicted"/>
<name>A0A0A9F8G8_ARUDO</name>
<dbReference type="AlphaFoldDB" id="A0A0A9F8G8"/>
<feature type="transmembrane region" description="Helical" evidence="1">
    <location>
        <begin position="41"/>
        <end position="63"/>
    </location>
</feature>
<dbReference type="EMBL" id="GBRH01190387">
    <property type="protein sequence ID" value="JAE07509.1"/>
    <property type="molecule type" value="Transcribed_RNA"/>
</dbReference>
<keyword evidence="1" id="KW-0472">Membrane</keyword>
<reference evidence="2" key="1">
    <citation type="submission" date="2014-09" db="EMBL/GenBank/DDBJ databases">
        <authorList>
            <person name="Magalhaes I.L.F."/>
            <person name="Oliveira U."/>
            <person name="Santos F.R."/>
            <person name="Vidigal T.H.D.A."/>
            <person name="Brescovit A.D."/>
            <person name="Santos A.J."/>
        </authorList>
    </citation>
    <scope>NUCLEOTIDE SEQUENCE</scope>
    <source>
        <tissue evidence="2">Shoot tissue taken approximately 20 cm above the soil surface</tissue>
    </source>
</reference>
<organism evidence="2">
    <name type="scientific">Arundo donax</name>
    <name type="common">Giant reed</name>
    <name type="synonym">Donax arundinaceus</name>
    <dbReference type="NCBI Taxonomy" id="35708"/>
    <lineage>
        <taxon>Eukaryota</taxon>
        <taxon>Viridiplantae</taxon>
        <taxon>Streptophyta</taxon>
        <taxon>Embryophyta</taxon>
        <taxon>Tracheophyta</taxon>
        <taxon>Spermatophyta</taxon>
        <taxon>Magnoliopsida</taxon>
        <taxon>Liliopsida</taxon>
        <taxon>Poales</taxon>
        <taxon>Poaceae</taxon>
        <taxon>PACMAD clade</taxon>
        <taxon>Arundinoideae</taxon>
        <taxon>Arundineae</taxon>
        <taxon>Arundo</taxon>
    </lineage>
</organism>
<keyword evidence="1" id="KW-1133">Transmembrane helix</keyword>
<evidence type="ECO:0000313" key="2">
    <source>
        <dbReference type="EMBL" id="JAE07509.1"/>
    </source>
</evidence>
<evidence type="ECO:0000256" key="1">
    <source>
        <dbReference type="SAM" id="Phobius"/>
    </source>
</evidence>
<reference evidence="2" key="2">
    <citation type="journal article" date="2015" name="Data Brief">
        <title>Shoot transcriptome of the giant reed, Arundo donax.</title>
        <authorList>
            <person name="Barrero R.A."/>
            <person name="Guerrero F.D."/>
            <person name="Moolhuijzen P."/>
            <person name="Goolsby J.A."/>
            <person name="Tidwell J."/>
            <person name="Bellgard S.E."/>
            <person name="Bellgard M.I."/>
        </authorList>
    </citation>
    <scope>NUCLEOTIDE SEQUENCE</scope>
    <source>
        <tissue evidence="2">Shoot tissue taken approximately 20 cm above the soil surface</tissue>
    </source>
</reference>
<keyword evidence="1" id="KW-0812">Transmembrane</keyword>